<evidence type="ECO:0000313" key="1">
    <source>
        <dbReference type="EMBL" id="JAD32209.1"/>
    </source>
</evidence>
<name>A0A0A8YYH8_ARUDO</name>
<protein>
    <submittedName>
        <fullName evidence="1">Uncharacterized protein</fullName>
    </submittedName>
</protein>
<dbReference type="AlphaFoldDB" id="A0A0A8YYH8"/>
<accession>A0A0A8YYH8</accession>
<reference evidence="1" key="2">
    <citation type="journal article" date="2015" name="Data Brief">
        <title>Shoot transcriptome of the giant reed, Arundo donax.</title>
        <authorList>
            <person name="Barrero R.A."/>
            <person name="Guerrero F.D."/>
            <person name="Moolhuijzen P."/>
            <person name="Goolsby J.A."/>
            <person name="Tidwell J."/>
            <person name="Bellgard S.E."/>
            <person name="Bellgard M.I."/>
        </authorList>
    </citation>
    <scope>NUCLEOTIDE SEQUENCE</scope>
    <source>
        <tissue evidence="1">Shoot tissue taken approximately 20 cm above the soil surface</tissue>
    </source>
</reference>
<dbReference type="EMBL" id="GBRH01265686">
    <property type="protein sequence ID" value="JAD32209.1"/>
    <property type="molecule type" value="Transcribed_RNA"/>
</dbReference>
<reference evidence="1" key="1">
    <citation type="submission" date="2014-09" db="EMBL/GenBank/DDBJ databases">
        <authorList>
            <person name="Magalhaes I.L.F."/>
            <person name="Oliveira U."/>
            <person name="Santos F.R."/>
            <person name="Vidigal T.H.D.A."/>
            <person name="Brescovit A.D."/>
            <person name="Santos A.J."/>
        </authorList>
    </citation>
    <scope>NUCLEOTIDE SEQUENCE</scope>
    <source>
        <tissue evidence="1">Shoot tissue taken approximately 20 cm above the soil surface</tissue>
    </source>
</reference>
<sequence length="90" mass="10378">MALKLSARRLIAENMVCFCKEIKCALFHNRVRKSHSMLYMPQCFFIIDVRKAKTSDQNMSNQSVSFIAAFVSPSYQLFKFHINLRIAGGE</sequence>
<organism evidence="1">
    <name type="scientific">Arundo donax</name>
    <name type="common">Giant reed</name>
    <name type="synonym">Donax arundinaceus</name>
    <dbReference type="NCBI Taxonomy" id="35708"/>
    <lineage>
        <taxon>Eukaryota</taxon>
        <taxon>Viridiplantae</taxon>
        <taxon>Streptophyta</taxon>
        <taxon>Embryophyta</taxon>
        <taxon>Tracheophyta</taxon>
        <taxon>Spermatophyta</taxon>
        <taxon>Magnoliopsida</taxon>
        <taxon>Liliopsida</taxon>
        <taxon>Poales</taxon>
        <taxon>Poaceae</taxon>
        <taxon>PACMAD clade</taxon>
        <taxon>Arundinoideae</taxon>
        <taxon>Arundineae</taxon>
        <taxon>Arundo</taxon>
    </lineage>
</organism>
<proteinExistence type="predicted"/>